<dbReference type="RefSeq" id="WP_013079687.1">
    <property type="nucleotide sequence ID" value="NZ_CP027850.1"/>
</dbReference>
<dbReference type="Proteomes" id="UP000240527">
    <property type="component" value="Chromosome"/>
</dbReference>
<organism evidence="1 2">
    <name type="scientific">Caulobacter segnis</name>
    <dbReference type="NCBI Taxonomy" id="88688"/>
    <lineage>
        <taxon>Bacteria</taxon>
        <taxon>Pseudomonadati</taxon>
        <taxon>Pseudomonadota</taxon>
        <taxon>Alphaproteobacteria</taxon>
        <taxon>Caulobacterales</taxon>
        <taxon>Caulobacteraceae</taxon>
        <taxon>Caulobacter</taxon>
    </lineage>
</organism>
<protein>
    <submittedName>
        <fullName evidence="1">Uncharacterized protein</fullName>
    </submittedName>
</protein>
<reference evidence="1 2" key="1">
    <citation type="journal article" date="2015" name="Biotechnol. Bioeng.">
        <title>Genome sequence and phenotypic characterization of Caulobacter segnis.</title>
        <authorList>
            <person name="Patel S."/>
            <person name="Fletcher B."/>
            <person name="Scott D.C."/>
            <person name="Ely B."/>
        </authorList>
    </citation>
    <scope>NUCLEOTIDE SEQUENCE [LARGE SCALE GENOMIC DNA]</scope>
    <source>
        <strain evidence="1 2">TK0059</strain>
    </source>
</reference>
<proteinExistence type="predicted"/>
<evidence type="ECO:0000313" key="1">
    <source>
        <dbReference type="EMBL" id="AVQ02722.1"/>
    </source>
</evidence>
<gene>
    <name evidence="1" type="ORF">B7G68_13200</name>
</gene>
<name>A0ABN5IVD5_9CAUL</name>
<keyword evidence="2" id="KW-1185">Reference proteome</keyword>
<dbReference type="EMBL" id="CP027850">
    <property type="protein sequence ID" value="AVQ02722.1"/>
    <property type="molecule type" value="Genomic_DNA"/>
</dbReference>
<evidence type="ECO:0000313" key="2">
    <source>
        <dbReference type="Proteomes" id="UP000240527"/>
    </source>
</evidence>
<sequence length="68" mass="7622">MPYLIALAAGFILGKEWRRFKRVMDPVSGAAAARFDALYSGVARDVGQKVEYLEDRIALRQARGVHSR</sequence>
<accession>A0ABN5IVD5</accession>